<evidence type="ECO:0000256" key="3">
    <source>
        <dbReference type="ARBA" id="ARBA00023010"/>
    </source>
</evidence>
<comment type="caution">
    <text evidence="7">The sequence shown here is derived from an EMBL/GenBank/DDBJ whole genome shotgun (WGS) entry which is preliminary data.</text>
</comment>
<dbReference type="PROSITE" id="PS51196">
    <property type="entry name" value="SECA_MOTOR_DEAD"/>
    <property type="match status" value="1"/>
</dbReference>
<evidence type="ECO:0000313" key="8">
    <source>
        <dbReference type="EMBL" id="CAF3750781.1"/>
    </source>
</evidence>
<dbReference type="PANTHER" id="PTHR30612">
    <property type="entry name" value="SECA INNER MEMBRANE COMPONENT OF SEC PROTEIN SECRETION SYSTEM"/>
    <property type="match status" value="1"/>
</dbReference>
<evidence type="ECO:0008006" key="10">
    <source>
        <dbReference type="Google" id="ProtNLM"/>
    </source>
</evidence>
<dbReference type="EMBL" id="CAJOBC010002776">
    <property type="protein sequence ID" value="CAF3750781.1"/>
    <property type="molecule type" value="Genomic_DNA"/>
</dbReference>
<evidence type="ECO:0000259" key="5">
    <source>
        <dbReference type="PROSITE" id="PS51194"/>
    </source>
</evidence>
<accession>A0A814EWY3</accession>
<proteinExistence type="predicted"/>
<dbReference type="GO" id="GO:0016020">
    <property type="term" value="C:membrane"/>
    <property type="evidence" value="ECO:0007669"/>
    <property type="project" value="InterPro"/>
</dbReference>
<dbReference type="SUPFAM" id="SSF52540">
    <property type="entry name" value="P-loop containing nucleoside triphosphate hydrolases"/>
    <property type="match status" value="2"/>
</dbReference>
<dbReference type="PRINTS" id="PR00906">
    <property type="entry name" value="SECA"/>
</dbReference>
<evidence type="ECO:0000259" key="6">
    <source>
        <dbReference type="PROSITE" id="PS51196"/>
    </source>
</evidence>
<feature type="compositionally biased region" description="Low complexity" evidence="4">
    <location>
        <begin position="2997"/>
        <end position="3006"/>
    </location>
</feature>
<dbReference type="Proteomes" id="UP000681722">
    <property type="component" value="Unassembled WGS sequence"/>
</dbReference>
<keyword evidence="2" id="KW-0813">Transport</keyword>
<dbReference type="Pfam" id="PF07517">
    <property type="entry name" value="SecA_DEAD"/>
    <property type="match status" value="1"/>
</dbReference>
<dbReference type="InterPro" id="IPR016024">
    <property type="entry name" value="ARM-type_fold"/>
</dbReference>
<evidence type="ECO:0000256" key="4">
    <source>
        <dbReference type="SAM" id="MobiDB-lite"/>
    </source>
</evidence>
<dbReference type="GO" id="GO:0017038">
    <property type="term" value="P:protein import"/>
    <property type="evidence" value="ECO:0007669"/>
    <property type="project" value="InterPro"/>
</dbReference>
<evidence type="ECO:0000313" key="7">
    <source>
        <dbReference type="EMBL" id="CAF0977969.1"/>
    </source>
</evidence>
<feature type="region of interest" description="Disordered" evidence="4">
    <location>
        <begin position="2982"/>
        <end position="3006"/>
    </location>
</feature>
<sequence>MEQFISTVFRQAFSLDVQQSSLDLLQLFVGKDFILSETLIHLIERCLYDGEVSISSKSIGVLQIYLKKHPLPPTTFVCLEHLLTRETPIMNEVISILKSLVMTGERLSKKAIDMLAQLLFKSSQPNEITKLLTHADRNQPLPKSIDELLRQIYYGKILRYSRCPATSNKAIKELLYSTSQGRSLCTSVLDLLLRKLESDQEQRSALMPILVNVVSNGQSLNKDEHLSILGKIFFEQIDQPSIDLIQIFTHLTRQNQIIADEIIGRLYDYVTYPPMNHFIIEIYQYLIERQKPLEASMISQIFQLFFNERRWKQFHPDLQYRLALFYKAVADNRSKEIDQRSLSFLLRSDQSLNVRKEICTALRLLIDHGEKLQQKTIDILINFINNDDDADLQTISFEILNCVRSSDRNISKYLDVFQCNDQTDDRVLLKQLKEAMTIGMKLPEPLIIRLSHMLYSCDLQVKTNAAMILASTMSKRNTLSPRVLSIISMTLRDETINMKTLQLLVDNRSEQPLPMAVIDDLRYLATRSSKEPVQQCVQEILATQMKNNRTKVEFLFDYLNTKKDKSYANDVRRILKIFRGMIIIEKRITDELFTLVMEHFLGKDQDEILDLFLLAHQHNIPLDQHLDLMRSIEMALSKDPKVKLIELMGILIDQGAMIEDKTQQILFQVFVENNDESTLKVLECVAHHRPLPKEMLLFFVKCLSDPSKEMFVTLTISIIRHQILQGLIDNPMEIIEKIHFPSFIDLSRLTAFDSMEKRLNTIQTLLFVNYFQPDVFEQPIEQWSRNCLSIEILTNCGPDITTEGIISFYQYLTLWEQFKHYKICDDQRDLFLRHFIEKQRRETLTLPIINDVLIYAKTSSDTPVMILFSNQLNWFMKLRLNYIESQLVQSFRDLQYSKSLIDHLVQRLGDEEQLTAVCLDVCLPTIRTADDILTLLNLFTSYALTKDGFMEIFFHATTPTDFSTLQKKIEVFILGKTLKSNWIGSNENLSRVRTLFQTLIQRGWTVPKLLLILTIKGPTKTPEELLYLIDILKILVDYNVDSNLFSHLESILSENALRACLVLIYNRVIEHCFGSTSSEKNLSTLLSELDESNPQINKNELLMKYETIESKYKSDSTVFPQKKPIESWSKSMIQRWAKHNRSKAVTILEMIAVIKRAIFLDSNFEPRPIQILAILILLDRKDQGGRLLQILTGEGKSTVVSILAVIKALQDQHVDIITSSITLSKRDSHERKGFYDYFNITVAHNNDETNYTSGPKLCYQADIVYGNSSQFQFDLLRHEFSLLNTRPLDKDKGLIRRFDAVIIDEVDSMLIDENNTLARLADQLPGMEWLNPVLYGIWSCIDSEKEPSVKRDQIIDNMRKLVSDPKSDLKLPQHLKRFIDESIPIWIDHAILAKVEYRLDHHYMIKSDETRTKRIMPIDFSNTGVVQPCTTWSDGLHQFLQIKHGLKMTELTVTTNYLSNIGLFVRYGKNIFGLTGTIGSKDTQNLLDRIYHVDTIIIPPFKQKRHIPLKAILTANDDQWLKTIVSETISNARHQRGILVICETRLDAKTISKQIQRADPTLLVRLYTDNTDAVESDVVGNRIQSGEIIVATNLAGRGTDLKTSPNVEKNGGLHVCLTYLPNNLRAEDQAFGRTSRQGHRGTSQMILNSQRTFEQLRSIHPEYSITNPRRTFTHSMEIICDWRQEAERIHLEQMRRDEIVEIKLKDQLFQRFCQLLNKLRQQNDNVYRLLSVKEQWGLWLKSMDYATQNRRNLRLYLEKLGFIPDDVPADGHSFFHALSKQIHGELTADEIKNQVIEHMINHSDAYRTISEEERHQATCEALKMNLIIYRTDSRSPHIYEREDAIHTCTLGYEVDSYYFSLRSNQSDDPTVKTKQEKFRREQPFKQFKIFVDRAKKQKETLNEQLATKIIDHDLNTGFTTFENEMIKNYEKEDFIRNPCYLLMDAETVIKQLTTWSNSARSWIEGLPGTDKRAVTYKDAVDRLEKAIKLDPIFTFAAQVNLAHFLIDKERSTPHYKIKAKFYLNEAQEILGKYILPQLYSMQMETEKKNDEELIYDDFINQIKLKVSILQLYQSHVSQAITIIEDSQKLIDITVTDEDNPGRIFLGKKLYHDEVTTFLDQAHGKIDLTFHSLKSHTDLWKHDQALKLLEILSEEDQHVSIHFLDGSMKKIEELESIITSEKIQLNIEYLDSNELDPLMELGSKIDLKLTATTKDYLAVLKAIHEHVESDEKSDQTRQETSKTRTDRRIIEMDDHIELITDTHRLVLTSDNALKTLRDESIAVESILFKSIRKEHVHFILSHVTQPCFTLIFHSLTIDRLKKIVKDVTKPFNYKFRHLSTSQAKTLIEKTSDRDFLLLIQHLSFNRAKKIIQKFDLNEQDVKSSLKHLSEIFSKTDQQYEELNAYGLLGVSLLINVDELTPRSWISATLVVVGGVLQIAGGVYLTAVTCGFGITFGISLIGEGINDIIFGIRGALSRRFSWKDYAIQKAISLGICFATLGFSAVSQAYKGVQAVGLAGASSTVSATRQGVVAIFKNSFRTVGSGALKGVSSSSWLLAFTQVGITCAETGVRELANYFSDAAYQGLLSQVKSLIRDEIGSVVRTNQSNEHYQRIFNRALTVDRYYNKDEWRKELERIAMDILTKNKDQFLETVQSLSKGITDAFLNHSRQFLRETGDKSNYGGYVKTAQLLLTIGPMLKGAQEIRTLTDSFYTQYMAQLKILEEKIPTFEDLLVHASNQEISSSLSTRRVVKSLVKHSILTSDGLLHSQFNQGNDEESDLSNAASFLQTSDGPARTPKEILRHRLKKLKFKKDEQRISTETVLMKIVGSENHSSLRVSIFQKKIVTILVDQVCAILYGTMVAPLKHFVISQTIAAMSTAIQLKINPDRTVIEQLMEQGAQRYIHGVANGLIDKYNRGELKVDPQAKEKLDKLLEESQTTSKQSKTLNENLALNVVNGKHGGIIELAVLAMLTKKPVTVLKEQSDGQATADDGSIQMVHTPPTTDETTGKTIDGHYELAGDTTAQGGPNDCLYTIILSKTQDQFSSVDDMRMQCAAFILTNPSFISGIHPALSIINHTRNPLRRRELIGEGGAKEVEYVDKKVNTLSEAKEKVVKDLKNYVRDRSINQISNTAKTEIIKVLDKDKVLNNFDEMTSYENGVVQIEYEICVTKEADTKGFNMYLSIDADPANDKHAKKKTDPANDKKHYQPDHFGAVMDCDGEGKKTTHAFLPKGVLQCRRPLNTSDPAPRKIPGYPISFKVPTGETVTYKITIHRYECPLECAEEL</sequence>
<feature type="domain" description="Helicase C-terminal" evidence="5">
    <location>
        <begin position="1516"/>
        <end position="1679"/>
    </location>
</feature>
<reference evidence="7" key="1">
    <citation type="submission" date="2021-02" db="EMBL/GenBank/DDBJ databases">
        <authorList>
            <person name="Nowell W R."/>
        </authorList>
    </citation>
    <scope>NUCLEOTIDE SEQUENCE</scope>
</reference>
<dbReference type="Gene3D" id="3.90.70.80">
    <property type="match status" value="1"/>
</dbReference>
<evidence type="ECO:0000313" key="9">
    <source>
        <dbReference type="Proteomes" id="UP000663829"/>
    </source>
</evidence>
<evidence type="ECO:0000256" key="1">
    <source>
        <dbReference type="ARBA" id="ARBA00022490"/>
    </source>
</evidence>
<dbReference type="InterPro" id="IPR011115">
    <property type="entry name" value="SecA_DEAD"/>
</dbReference>
<dbReference type="Proteomes" id="UP000663829">
    <property type="component" value="Unassembled WGS sequence"/>
</dbReference>
<keyword evidence="2" id="KW-0653">Protein transport</keyword>
<dbReference type="InterPro" id="IPR000185">
    <property type="entry name" value="SecA"/>
</dbReference>
<dbReference type="SUPFAM" id="SSF48371">
    <property type="entry name" value="ARM repeat"/>
    <property type="match status" value="1"/>
</dbReference>
<dbReference type="InterPro" id="IPR027417">
    <property type="entry name" value="P-loop_NTPase"/>
</dbReference>
<keyword evidence="9" id="KW-1185">Reference proteome</keyword>
<keyword evidence="1" id="KW-0963">Cytoplasm</keyword>
<gene>
    <name evidence="7" type="ORF">GPM918_LOCUS12597</name>
    <name evidence="8" type="ORF">SRO942_LOCUS12597</name>
</gene>
<dbReference type="SUPFAM" id="SSF81767">
    <property type="entry name" value="Pre-protein crosslinking domain of SecA"/>
    <property type="match status" value="1"/>
</dbReference>
<dbReference type="GO" id="GO:0006605">
    <property type="term" value="P:protein targeting"/>
    <property type="evidence" value="ECO:0007669"/>
    <property type="project" value="InterPro"/>
</dbReference>
<dbReference type="InterPro" id="IPR036670">
    <property type="entry name" value="SecA_X-link_sf"/>
</dbReference>
<dbReference type="GO" id="GO:0005524">
    <property type="term" value="F:ATP binding"/>
    <property type="evidence" value="ECO:0007669"/>
    <property type="project" value="InterPro"/>
</dbReference>
<dbReference type="SMART" id="SM00957">
    <property type="entry name" value="SecA_DEAD"/>
    <property type="match status" value="1"/>
</dbReference>
<name>A0A814EWY3_9BILA</name>
<feature type="domain" description="SecA family profile" evidence="6">
    <location>
        <begin position="1061"/>
        <end position="1680"/>
    </location>
</feature>
<evidence type="ECO:0000256" key="2">
    <source>
        <dbReference type="ARBA" id="ARBA00022927"/>
    </source>
</evidence>
<dbReference type="GO" id="GO:0006886">
    <property type="term" value="P:intracellular protein transport"/>
    <property type="evidence" value="ECO:0007669"/>
    <property type="project" value="InterPro"/>
</dbReference>
<dbReference type="Gene3D" id="3.90.1440.10">
    <property type="entry name" value="SecA, preprotein cross-linking domain"/>
    <property type="match status" value="1"/>
</dbReference>
<organism evidence="7 9">
    <name type="scientific">Didymodactylos carnosus</name>
    <dbReference type="NCBI Taxonomy" id="1234261"/>
    <lineage>
        <taxon>Eukaryota</taxon>
        <taxon>Metazoa</taxon>
        <taxon>Spiralia</taxon>
        <taxon>Gnathifera</taxon>
        <taxon>Rotifera</taxon>
        <taxon>Eurotatoria</taxon>
        <taxon>Bdelloidea</taxon>
        <taxon>Philodinida</taxon>
        <taxon>Philodinidae</taxon>
        <taxon>Didymodactylos</taxon>
    </lineage>
</organism>
<dbReference type="InterPro" id="IPR014018">
    <property type="entry name" value="SecA_motor_DEAD"/>
</dbReference>
<dbReference type="InterPro" id="IPR001650">
    <property type="entry name" value="Helicase_C-like"/>
</dbReference>
<keyword evidence="3" id="KW-0811">Translocation</keyword>
<dbReference type="Gene3D" id="3.40.50.300">
    <property type="entry name" value="P-loop containing nucleotide triphosphate hydrolases"/>
    <property type="match status" value="2"/>
</dbReference>
<protein>
    <recommendedName>
        <fullName evidence="10">Protein translocase subunit SecA</fullName>
    </recommendedName>
</protein>
<dbReference type="OrthoDB" id="10067052at2759"/>
<dbReference type="EMBL" id="CAJNOQ010002776">
    <property type="protein sequence ID" value="CAF0977969.1"/>
    <property type="molecule type" value="Genomic_DNA"/>
</dbReference>
<dbReference type="PROSITE" id="PS51194">
    <property type="entry name" value="HELICASE_CTER"/>
    <property type="match status" value="1"/>
</dbReference>
<dbReference type="PANTHER" id="PTHR30612:SF0">
    <property type="entry name" value="CHLOROPLAST PROTEIN-TRANSPORTING ATPASE"/>
    <property type="match status" value="1"/>
</dbReference>